<dbReference type="NCBIfam" id="NF033520">
    <property type="entry name" value="transpos_IS982"/>
    <property type="match status" value="1"/>
</dbReference>
<reference evidence="2 3" key="1">
    <citation type="submission" date="2017-06" db="EMBL/GenBank/DDBJ databases">
        <title>Raineya orbicola gen. nov., sp. nov. a slightly thermophilic bacterium of the phylum Bacteroidetes and the description of Raineyaceae fam. nov.</title>
        <authorList>
            <person name="Albuquerque L."/>
            <person name="Polonia A.R.M."/>
            <person name="Barroso C."/>
            <person name="Froufe H.J.C."/>
            <person name="Lage O."/>
            <person name="Lobo-Da-Cunha A."/>
            <person name="Egas C."/>
            <person name="Da Costa M.S."/>
        </authorList>
    </citation>
    <scope>NUCLEOTIDE SEQUENCE [LARGE SCALE GENOMIC DNA]</scope>
    <source>
        <strain evidence="2 3">SPSPC-11</strain>
    </source>
</reference>
<dbReference type="InterPro" id="IPR025668">
    <property type="entry name" value="Tnp_DDE_dom"/>
</dbReference>
<dbReference type="Pfam" id="PF13612">
    <property type="entry name" value="DDE_Tnp_1_3"/>
    <property type="match status" value="1"/>
</dbReference>
<proteinExistence type="predicted"/>
<accession>A0A2N3IKW1</accession>
<evidence type="ECO:0000259" key="1">
    <source>
        <dbReference type="Pfam" id="PF13612"/>
    </source>
</evidence>
<keyword evidence="3" id="KW-1185">Reference proteome</keyword>
<organism evidence="2 3">
    <name type="scientific">Raineya orbicola</name>
    <dbReference type="NCBI Taxonomy" id="2016530"/>
    <lineage>
        <taxon>Bacteria</taxon>
        <taxon>Pseudomonadati</taxon>
        <taxon>Bacteroidota</taxon>
        <taxon>Cytophagia</taxon>
        <taxon>Cytophagales</taxon>
        <taxon>Raineyaceae</taxon>
        <taxon>Raineya</taxon>
    </lineage>
</organism>
<protein>
    <submittedName>
        <fullName evidence="2">Transposase DDE domain</fullName>
    </submittedName>
</protein>
<gene>
    <name evidence="2" type="ORF">Rain11_0106</name>
</gene>
<comment type="caution">
    <text evidence="2">The sequence shown here is derived from an EMBL/GenBank/DDBJ whole genome shotgun (WGS) entry which is preliminary data.</text>
</comment>
<dbReference type="EMBL" id="NKXO01000001">
    <property type="protein sequence ID" value="PKQ70965.1"/>
    <property type="molecule type" value="Genomic_DNA"/>
</dbReference>
<dbReference type="AlphaFoldDB" id="A0A2N3IKW1"/>
<name>A0A2N3IKW1_9BACT</name>
<dbReference type="Proteomes" id="UP000233387">
    <property type="component" value="Unassembled WGS sequence"/>
</dbReference>
<sequence>MGFFFGFKLHLICNQRGEIVRILLTSGNKADNNEKVLMELLSGLEGNFYGDKGYITQLKPYFQEKKVKLITKVRKNMKPEKLSQQEQYFLAKRGLIEAVIDTLKNVCQIEHTRHRSPKNFLVNLWSGIIAYKFLDKKPTIRDFQEKNLLTNFELFQDIAA</sequence>
<feature type="domain" description="Transposase DDE" evidence="1">
    <location>
        <begin position="1"/>
        <end position="116"/>
    </location>
</feature>
<evidence type="ECO:0000313" key="3">
    <source>
        <dbReference type="Proteomes" id="UP000233387"/>
    </source>
</evidence>
<evidence type="ECO:0000313" key="2">
    <source>
        <dbReference type="EMBL" id="PKQ70965.1"/>
    </source>
</evidence>